<reference evidence="12 13" key="1">
    <citation type="submission" date="2017-08" db="EMBL/GenBank/DDBJ databases">
        <authorList>
            <person name="de Groot N.N."/>
        </authorList>
    </citation>
    <scope>NUCLEOTIDE SEQUENCE [LARGE SCALE GENOMIC DNA]</scope>
    <source>
        <strain evidence="12 13">USBA 352</strain>
    </source>
</reference>
<dbReference type="Pfam" id="PF18317">
    <property type="entry name" value="SDH_C"/>
    <property type="match status" value="1"/>
</dbReference>
<comment type="function">
    <text evidence="8">Involved in the biosynthesis of the chorismate, which leads to the biosynthesis of aromatic amino acids. Catalyzes the reversible NADPH linked reduction of 3-dehydroshikimate (DHSA) to yield shikimate (SA).</text>
</comment>
<keyword evidence="3 8" id="KW-0028">Amino-acid biosynthesis</keyword>
<dbReference type="Gene3D" id="3.40.50.10860">
    <property type="entry name" value="Leucine Dehydrogenase, chain A, domain 1"/>
    <property type="match status" value="1"/>
</dbReference>
<dbReference type="GO" id="GO:0005829">
    <property type="term" value="C:cytosol"/>
    <property type="evidence" value="ECO:0007669"/>
    <property type="project" value="TreeGrafter"/>
</dbReference>
<evidence type="ECO:0000259" key="9">
    <source>
        <dbReference type="Pfam" id="PF01488"/>
    </source>
</evidence>
<evidence type="ECO:0000256" key="6">
    <source>
        <dbReference type="ARBA" id="ARBA00023141"/>
    </source>
</evidence>
<evidence type="ECO:0000313" key="12">
    <source>
        <dbReference type="EMBL" id="SOC00448.1"/>
    </source>
</evidence>
<feature type="binding site" evidence="8">
    <location>
        <position position="103"/>
    </location>
    <ligand>
        <name>shikimate</name>
        <dbReference type="ChEBI" id="CHEBI:36208"/>
    </ligand>
</feature>
<dbReference type="GO" id="GO:0008652">
    <property type="term" value="P:amino acid biosynthetic process"/>
    <property type="evidence" value="ECO:0007669"/>
    <property type="project" value="UniProtKB-KW"/>
</dbReference>
<evidence type="ECO:0000256" key="1">
    <source>
        <dbReference type="ARBA" id="ARBA00004871"/>
    </source>
</evidence>
<dbReference type="InterPro" id="IPR036291">
    <property type="entry name" value="NAD(P)-bd_dom_sf"/>
</dbReference>
<dbReference type="GO" id="GO:0009423">
    <property type="term" value="P:chorismate biosynthetic process"/>
    <property type="evidence" value="ECO:0007669"/>
    <property type="project" value="UniProtKB-UniRule"/>
</dbReference>
<dbReference type="Proteomes" id="UP000219331">
    <property type="component" value="Unassembled WGS sequence"/>
</dbReference>
<dbReference type="PANTHER" id="PTHR21089">
    <property type="entry name" value="SHIKIMATE DEHYDROGENASE"/>
    <property type="match status" value="1"/>
</dbReference>
<feature type="domain" description="Shikimate dehydrogenase substrate binding N-terminal" evidence="10">
    <location>
        <begin position="7"/>
        <end position="88"/>
    </location>
</feature>
<evidence type="ECO:0000256" key="2">
    <source>
        <dbReference type="ARBA" id="ARBA00012962"/>
    </source>
</evidence>
<proteinExistence type="inferred from homology"/>
<evidence type="ECO:0000259" key="10">
    <source>
        <dbReference type="Pfam" id="PF08501"/>
    </source>
</evidence>
<gene>
    <name evidence="8" type="primary">aroE</name>
    <name evidence="12" type="ORF">SAMN05421512_103282</name>
</gene>
<dbReference type="Pfam" id="PF01488">
    <property type="entry name" value="Shikimate_DH"/>
    <property type="match status" value="1"/>
</dbReference>
<evidence type="ECO:0000256" key="4">
    <source>
        <dbReference type="ARBA" id="ARBA00022857"/>
    </source>
</evidence>
<feature type="binding site" evidence="8">
    <location>
        <position position="62"/>
    </location>
    <ligand>
        <name>shikimate</name>
        <dbReference type="ChEBI" id="CHEBI:36208"/>
    </ligand>
</feature>
<dbReference type="UniPathway" id="UPA00053">
    <property type="reaction ID" value="UER00087"/>
</dbReference>
<dbReference type="SUPFAM" id="SSF53223">
    <property type="entry name" value="Aminoacid dehydrogenase-like, N-terminal domain"/>
    <property type="match status" value="1"/>
</dbReference>
<keyword evidence="4 8" id="KW-0521">NADP</keyword>
<dbReference type="AlphaFoldDB" id="A0A285S5Q2"/>
<dbReference type="GO" id="GO:0050661">
    <property type="term" value="F:NADP binding"/>
    <property type="evidence" value="ECO:0007669"/>
    <property type="project" value="InterPro"/>
</dbReference>
<dbReference type="GO" id="GO:0004764">
    <property type="term" value="F:shikimate 3-dehydrogenase (NADP+) activity"/>
    <property type="evidence" value="ECO:0007669"/>
    <property type="project" value="UniProtKB-UniRule"/>
</dbReference>
<feature type="binding site" evidence="8">
    <location>
        <begin position="15"/>
        <end position="17"/>
    </location>
    <ligand>
        <name>shikimate</name>
        <dbReference type="ChEBI" id="CHEBI:36208"/>
    </ligand>
</feature>
<feature type="binding site" evidence="8">
    <location>
        <position position="87"/>
    </location>
    <ligand>
        <name>shikimate</name>
        <dbReference type="ChEBI" id="CHEBI:36208"/>
    </ligand>
</feature>
<comment type="similarity">
    <text evidence="8">Belongs to the shikimate dehydrogenase family.</text>
</comment>
<dbReference type="InterPro" id="IPR022893">
    <property type="entry name" value="Shikimate_DH_fam"/>
</dbReference>
<feature type="active site" description="Proton acceptor" evidence="8">
    <location>
        <position position="66"/>
    </location>
</feature>
<dbReference type="OrthoDB" id="9792692at2"/>
<dbReference type="InterPro" id="IPR011342">
    <property type="entry name" value="Shikimate_DH"/>
</dbReference>
<comment type="catalytic activity">
    <reaction evidence="7 8">
        <text>shikimate + NADP(+) = 3-dehydroshikimate + NADPH + H(+)</text>
        <dbReference type="Rhea" id="RHEA:17737"/>
        <dbReference type="ChEBI" id="CHEBI:15378"/>
        <dbReference type="ChEBI" id="CHEBI:16630"/>
        <dbReference type="ChEBI" id="CHEBI:36208"/>
        <dbReference type="ChEBI" id="CHEBI:57783"/>
        <dbReference type="ChEBI" id="CHEBI:58349"/>
        <dbReference type="EC" id="1.1.1.25"/>
    </reaction>
</comment>
<keyword evidence="6 8" id="KW-0057">Aromatic amino acid biosynthesis</keyword>
<dbReference type="EC" id="1.1.1.25" evidence="2 8"/>
<name>A0A285S5Q2_9HYPH</name>
<evidence type="ECO:0000256" key="3">
    <source>
        <dbReference type="ARBA" id="ARBA00022605"/>
    </source>
</evidence>
<dbReference type="CDD" id="cd01065">
    <property type="entry name" value="NAD_bind_Shikimate_DH"/>
    <property type="match status" value="1"/>
</dbReference>
<dbReference type="InterPro" id="IPR006151">
    <property type="entry name" value="Shikm_DH/Glu-tRNA_Rdtase"/>
</dbReference>
<dbReference type="Pfam" id="PF08501">
    <property type="entry name" value="Shikimate_dh_N"/>
    <property type="match status" value="1"/>
</dbReference>
<evidence type="ECO:0000313" key="13">
    <source>
        <dbReference type="Proteomes" id="UP000219331"/>
    </source>
</evidence>
<dbReference type="InterPro" id="IPR013708">
    <property type="entry name" value="Shikimate_DH-bd_N"/>
</dbReference>
<dbReference type="InterPro" id="IPR041121">
    <property type="entry name" value="SDH_C"/>
</dbReference>
<feature type="binding site" evidence="8">
    <location>
        <begin position="129"/>
        <end position="133"/>
    </location>
    <ligand>
        <name>NADP(+)</name>
        <dbReference type="ChEBI" id="CHEBI:58349"/>
    </ligand>
</feature>
<dbReference type="HAMAP" id="MF_00222">
    <property type="entry name" value="Shikimate_DH_AroE"/>
    <property type="match status" value="1"/>
</dbReference>
<dbReference type="GO" id="GO:0009073">
    <property type="term" value="P:aromatic amino acid family biosynthetic process"/>
    <property type="evidence" value="ECO:0007669"/>
    <property type="project" value="UniProtKB-KW"/>
</dbReference>
<dbReference type="RefSeq" id="WP_097174367.1">
    <property type="nucleotide sequence ID" value="NZ_OBML01000003.1"/>
</dbReference>
<feature type="binding site" evidence="8">
    <location>
        <position position="220"/>
    </location>
    <ligand>
        <name>shikimate</name>
        <dbReference type="ChEBI" id="CHEBI:36208"/>
    </ligand>
</feature>
<dbReference type="STRING" id="538381.GCA_001696535_04394"/>
<dbReference type="EMBL" id="OBML01000003">
    <property type="protein sequence ID" value="SOC00448.1"/>
    <property type="molecule type" value="Genomic_DNA"/>
</dbReference>
<keyword evidence="13" id="KW-1185">Reference proteome</keyword>
<accession>A0A285S5Q2</accession>
<feature type="binding site" evidence="8">
    <location>
        <position position="248"/>
    </location>
    <ligand>
        <name>shikimate</name>
        <dbReference type="ChEBI" id="CHEBI:36208"/>
    </ligand>
</feature>
<comment type="subunit">
    <text evidence="8">Homodimer.</text>
</comment>
<dbReference type="InterPro" id="IPR046346">
    <property type="entry name" value="Aminoacid_DH-like_N_sf"/>
</dbReference>
<dbReference type="Gene3D" id="3.40.50.720">
    <property type="entry name" value="NAD(P)-binding Rossmann-like Domain"/>
    <property type="match status" value="1"/>
</dbReference>
<evidence type="ECO:0000259" key="11">
    <source>
        <dbReference type="Pfam" id="PF18317"/>
    </source>
</evidence>
<evidence type="ECO:0000256" key="7">
    <source>
        <dbReference type="ARBA" id="ARBA00049442"/>
    </source>
</evidence>
<feature type="binding site" evidence="8">
    <location>
        <begin position="153"/>
        <end position="158"/>
    </location>
    <ligand>
        <name>NADP(+)</name>
        <dbReference type="ChEBI" id="CHEBI:58349"/>
    </ligand>
</feature>
<keyword evidence="5 8" id="KW-0560">Oxidoreductase</keyword>
<feature type="binding site" evidence="8">
    <location>
        <position position="218"/>
    </location>
    <ligand>
        <name>NADP(+)</name>
        <dbReference type="ChEBI" id="CHEBI:58349"/>
    </ligand>
</feature>
<sequence>MTRRAAITGYPVSHSRSPLIHNHWLALHGIDGSYERIAVAPDEAHCFYESLGDQGLVGCNVTVPNKEVAAEVCATLDEAARAMGAVNLLWVEGDGRVHGANTDGFGFLGNLDQMAPGWDNDLREAVVLGAGGAARAIVWALLSRGVKTVTIVNRTRSKAEELCARFGADSKVADWGEVADLLGSAGLLVNTTSLGMQGQPPLEIDLSALPVSALVTDAVYAPLETPLLAAARARGNPVVDGLGMLLHQAVPSFERWFGVRPQVTEDLRNLLLADLGVAA</sequence>
<dbReference type="PANTHER" id="PTHR21089:SF1">
    <property type="entry name" value="BIFUNCTIONAL 3-DEHYDROQUINATE DEHYDRATASE_SHIKIMATE DEHYDROGENASE, CHLOROPLASTIC"/>
    <property type="match status" value="1"/>
</dbReference>
<dbReference type="GO" id="GO:0019632">
    <property type="term" value="P:shikimate metabolic process"/>
    <property type="evidence" value="ECO:0007669"/>
    <property type="project" value="InterPro"/>
</dbReference>
<evidence type="ECO:0000256" key="8">
    <source>
        <dbReference type="HAMAP-Rule" id="MF_00222"/>
    </source>
</evidence>
<comment type="pathway">
    <text evidence="1 8">Metabolic intermediate biosynthesis; chorismate biosynthesis; chorismate from D-erythrose 4-phosphate and phosphoenolpyruvate: step 4/7.</text>
</comment>
<feature type="domain" description="SDH C-terminal" evidence="11">
    <location>
        <begin position="241"/>
        <end position="263"/>
    </location>
</feature>
<evidence type="ECO:0000256" key="5">
    <source>
        <dbReference type="ARBA" id="ARBA00023002"/>
    </source>
</evidence>
<feature type="domain" description="Quinate/shikimate 5-dehydrogenase/glutamyl-tRNA reductase" evidence="9">
    <location>
        <begin position="123"/>
        <end position="193"/>
    </location>
</feature>
<protein>
    <recommendedName>
        <fullName evidence="2 8">Shikimate dehydrogenase (NADP(+))</fullName>
        <shortName evidence="8">SDH</shortName>
        <ecNumber evidence="2 8">1.1.1.25</ecNumber>
    </recommendedName>
</protein>
<feature type="binding site" evidence="8">
    <location>
        <position position="78"/>
    </location>
    <ligand>
        <name>NADP(+)</name>
        <dbReference type="ChEBI" id="CHEBI:58349"/>
    </ligand>
</feature>
<dbReference type="SUPFAM" id="SSF51735">
    <property type="entry name" value="NAD(P)-binding Rossmann-fold domains"/>
    <property type="match status" value="1"/>
</dbReference>
<organism evidence="12 13">
    <name type="scientific">Stappia indica</name>
    <dbReference type="NCBI Taxonomy" id="538381"/>
    <lineage>
        <taxon>Bacteria</taxon>
        <taxon>Pseudomonadati</taxon>
        <taxon>Pseudomonadota</taxon>
        <taxon>Alphaproteobacteria</taxon>
        <taxon>Hyphomicrobiales</taxon>
        <taxon>Stappiaceae</taxon>
        <taxon>Stappia</taxon>
    </lineage>
</organism>
<dbReference type="NCBIfam" id="TIGR00507">
    <property type="entry name" value="aroE"/>
    <property type="match status" value="1"/>
</dbReference>
<feature type="binding site" evidence="8">
    <location>
        <position position="241"/>
    </location>
    <ligand>
        <name>NADP(+)</name>
        <dbReference type="ChEBI" id="CHEBI:58349"/>
    </ligand>
</feature>
<dbReference type="NCBIfam" id="NF001312">
    <property type="entry name" value="PRK00258.1-4"/>
    <property type="match status" value="1"/>
</dbReference>